<dbReference type="KEGG" id="fbe:FF125_06835"/>
<evidence type="ECO:0000259" key="2">
    <source>
        <dbReference type="Pfam" id="PF02517"/>
    </source>
</evidence>
<feature type="transmembrane region" description="Helical" evidence="1">
    <location>
        <begin position="121"/>
        <end position="142"/>
    </location>
</feature>
<dbReference type="GO" id="GO:0080120">
    <property type="term" value="P:CAAX-box protein maturation"/>
    <property type="evidence" value="ECO:0007669"/>
    <property type="project" value="UniProtKB-ARBA"/>
</dbReference>
<dbReference type="GO" id="GO:0008237">
    <property type="term" value="F:metallopeptidase activity"/>
    <property type="evidence" value="ECO:0007669"/>
    <property type="project" value="UniProtKB-KW"/>
</dbReference>
<keyword evidence="3" id="KW-0378">Hydrolase</keyword>
<sequence>MKFTLKKIIHFPVIKIVLAITICLGILIGIQNLITKPIIYYFINSKPIGDTIINYISVIVLLLSYFYFFKIYDKRKIKELTKINLTTELLGGFLFGFLVLSLVILILYLLGYYTVNSISDFSYLLAPFSFLIIAALIEEVIFRLIIYRIVEKWLGTYLALLIISIIFTVPHLLNDNVTLLSVLLLLTFGFAHSIMYTYTKSLWLPFAFHLGWNFAQPFYGSNLSGTEEGHIINANFDGPILLIGSDFGIEDSILSIILLLIVCILFLKLSIRNNKIEKKKLQLSSAVKLNI</sequence>
<dbReference type="OrthoDB" id="324900at2"/>
<dbReference type="PANTHER" id="PTHR39430">
    <property type="entry name" value="MEMBRANE-ASSOCIATED PROTEASE-RELATED"/>
    <property type="match status" value="1"/>
</dbReference>
<name>A0A5B7TT60_9FLAO</name>
<keyword evidence="1" id="KW-0812">Transmembrane</keyword>
<evidence type="ECO:0000256" key="1">
    <source>
        <dbReference type="SAM" id="Phobius"/>
    </source>
</evidence>
<dbReference type="RefSeq" id="WP_138949060.1">
    <property type="nucleotide sequence ID" value="NZ_CP040749.1"/>
</dbReference>
<dbReference type="Proteomes" id="UP000306229">
    <property type="component" value="Chromosome"/>
</dbReference>
<evidence type="ECO:0000313" key="4">
    <source>
        <dbReference type="Proteomes" id="UP000306229"/>
    </source>
</evidence>
<gene>
    <name evidence="3" type="ORF">FF125_06835</name>
</gene>
<keyword evidence="3" id="KW-0645">Protease</keyword>
<dbReference type="EMBL" id="CP040749">
    <property type="protein sequence ID" value="QCX38157.1"/>
    <property type="molecule type" value="Genomic_DNA"/>
</dbReference>
<dbReference type="GO" id="GO:0006508">
    <property type="term" value="P:proteolysis"/>
    <property type="evidence" value="ECO:0007669"/>
    <property type="project" value="UniProtKB-KW"/>
</dbReference>
<feature type="transmembrane region" description="Helical" evidence="1">
    <location>
        <begin position="202"/>
        <end position="219"/>
    </location>
</feature>
<feature type="transmembrane region" description="Helical" evidence="1">
    <location>
        <begin position="89"/>
        <end position="115"/>
    </location>
</feature>
<organism evidence="3 4">
    <name type="scientific">Aureibaculum algae</name>
    <dbReference type="NCBI Taxonomy" id="2584122"/>
    <lineage>
        <taxon>Bacteria</taxon>
        <taxon>Pseudomonadati</taxon>
        <taxon>Bacteroidota</taxon>
        <taxon>Flavobacteriia</taxon>
        <taxon>Flavobacteriales</taxon>
        <taxon>Flavobacteriaceae</taxon>
        <taxon>Aureibaculum</taxon>
    </lineage>
</organism>
<feature type="transmembrane region" description="Helical" evidence="1">
    <location>
        <begin position="12"/>
        <end position="32"/>
    </location>
</feature>
<feature type="transmembrane region" description="Helical" evidence="1">
    <location>
        <begin position="252"/>
        <end position="271"/>
    </location>
</feature>
<proteinExistence type="predicted"/>
<dbReference type="AlphaFoldDB" id="A0A5B7TT60"/>
<accession>A0A5B7TT60</accession>
<keyword evidence="4" id="KW-1185">Reference proteome</keyword>
<feature type="transmembrane region" description="Helical" evidence="1">
    <location>
        <begin position="179"/>
        <end position="195"/>
    </location>
</feature>
<reference evidence="3 4" key="1">
    <citation type="submission" date="2019-05" db="EMBL/GenBank/DDBJ databases">
        <title>Algicella ahnfeltiae gen. nov., sp. nov., a novel marine bacterium of the family Flavobacteriaceae isolated from a red alga.</title>
        <authorList>
            <person name="Nedashkovskaya O.I."/>
            <person name="Kukhlevskiy A.D."/>
            <person name="Kim S.-G."/>
            <person name="Zhukova N.V."/>
            <person name="Mikhailov V.V."/>
        </authorList>
    </citation>
    <scope>NUCLEOTIDE SEQUENCE [LARGE SCALE GENOMIC DNA]</scope>
    <source>
        <strain evidence="3 4">10Alg115</strain>
    </source>
</reference>
<keyword evidence="3" id="KW-0482">Metalloprotease</keyword>
<protein>
    <submittedName>
        <fullName evidence="3">CPBP family intramembrane metalloprotease</fullName>
    </submittedName>
</protein>
<keyword evidence="1" id="KW-1133">Transmembrane helix</keyword>
<evidence type="ECO:0000313" key="3">
    <source>
        <dbReference type="EMBL" id="QCX38157.1"/>
    </source>
</evidence>
<keyword evidence="1" id="KW-0472">Membrane</keyword>
<feature type="domain" description="CAAX prenyl protease 2/Lysostaphin resistance protein A-like" evidence="2">
    <location>
        <begin position="124"/>
        <end position="214"/>
    </location>
</feature>
<dbReference type="Pfam" id="PF02517">
    <property type="entry name" value="Rce1-like"/>
    <property type="match status" value="1"/>
</dbReference>
<dbReference type="PANTHER" id="PTHR39430:SF1">
    <property type="entry name" value="PROTEASE"/>
    <property type="match status" value="1"/>
</dbReference>
<feature type="transmembrane region" description="Helical" evidence="1">
    <location>
        <begin position="154"/>
        <end position="173"/>
    </location>
</feature>
<dbReference type="InterPro" id="IPR003675">
    <property type="entry name" value="Rce1/LyrA-like_dom"/>
</dbReference>
<feature type="transmembrane region" description="Helical" evidence="1">
    <location>
        <begin position="52"/>
        <end position="69"/>
    </location>
</feature>
<dbReference type="GO" id="GO:0004175">
    <property type="term" value="F:endopeptidase activity"/>
    <property type="evidence" value="ECO:0007669"/>
    <property type="project" value="UniProtKB-ARBA"/>
</dbReference>